<evidence type="ECO:0000313" key="11">
    <source>
        <dbReference type="Proteomes" id="UP000270620"/>
    </source>
</evidence>
<feature type="domain" description="Peptidase M13 N-terminal" evidence="9">
    <location>
        <begin position="52"/>
        <end position="437"/>
    </location>
</feature>
<keyword evidence="4" id="KW-0479">Metal-binding</keyword>
<dbReference type="AlphaFoldDB" id="A0A428K4M2"/>
<evidence type="ECO:0000256" key="3">
    <source>
        <dbReference type="ARBA" id="ARBA00022670"/>
    </source>
</evidence>
<dbReference type="PRINTS" id="PR00786">
    <property type="entry name" value="NEPRILYSIN"/>
</dbReference>
<dbReference type="EMBL" id="RWBG01000001">
    <property type="protein sequence ID" value="RSK41359.1"/>
    <property type="molecule type" value="Genomic_DNA"/>
</dbReference>
<dbReference type="Gene3D" id="3.40.390.10">
    <property type="entry name" value="Collagenase (Catalytic Domain)"/>
    <property type="match status" value="1"/>
</dbReference>
<dbReference type="GO" id="GO:0004222">
    <property type="term" value="F:metalloendopeptidase activity"/>
    <property type="evidence" value="ECO:0007669"/>
    <property type="project" value="InterPro"/>
</dbReference>
<dbReference type="GO" id="GO:0046872">
    <property type="term" value="F:metal ion binding"/>
    <property type="evidence" value="ECO:0007669"/>
    <property type="project" value="UniProtKB-KW"/>
</dbReference>
<evidence type="ECO:0000259" key="8">
    <source>
        <dbReference type="Pfam" id="PF01431"/>
    </source>
</evidence>
<dbReference type="PANTHER" id="PTHR11733:SF167">
    <property type="entry name" value="FI17812P1-RELATED"/>
    <property type="match status" value="1"/>
</dbReference>
<evidence type="ECO:0000256" key="2">
    <source>
        <dbReference type="ARBA" id="ARBA00007357"/>
    </source>
</evidence>
<keyword evidence="11" id="KW-1185">Reference proteome</keyword>
<dbReference type="InterPro" id="IPR024079">
    <property type="entry name" value="MetalloPept_cat_dom_sf"/>
</dbReference>
<dbReference type="OrthoDB" id="9775677at2"/>
<comment type="cofactor">
    <cofactor evidence="1">
        <name>Zn(2+)</name>
        <dbReference type="ChEBI" id="CHEBI:29105"/>
    </cofactor>
</comment>
<evidence type="ECO:0000256" key="4">
    <source>
        <dbReference type="ARBA" id="ARBA00022723"/>
    </source>
</evidence>
<dbReference type="GO" id="GO:0005886">
    <property type="term" value="C:plasma membrane"/>
    <property type="evidence" value="ECO:0007669"/>
    <property type="project" value="TreeGrafter"/>
</dbReference>
<reference evidence="10 11" key="1">
    <citation type="submission" date="2018-12" db="EMBL/GenBank/DDBJ databases">
        <title>Mangrovimonas spongiae sp. nov., a novel member of the genus Mangrovimonas isolated from marine sponge.</title>
        <authorList>
            <person name="Zhuang L."/>
            <person name="Luo L."/>
        </authorList>
    </citation>
    <scope>NUCLEOTIDE SEQUENCE [LARGE SCALE GENOMIC DNA]</scope>
    <source>
        <strain evidence="10 11">HN-E26</strain>
    </source>
</reference>
<dbReference type="CDD" id="cd08662">
    <property type="entry name" value="M13"/>
    <property type="match status" value="1"/>
</dbReference>
<comment type="similarity">
    <text evidence="2">Belongs to the peptidase M13 family.</text>
</comment>
<comment type="caution">
    <text evidence="10">The sequence shown here is derived from an EMBL/GenBank/DDBJ whole genome shotgun (WGS) entry which is preliminary data.</text>
</comment>
<dbReference type="InterPro" id="IPR008753">
    <property type="entry name" value="Peptidase_M13_N"/>
</dbReference>
<dbReference type="InterPro" id="IPR042089">
    <property type="entry name" value="Peptidase_M13_dom_2"/>
</dbReference>
<dbReference type="Proteomes" id="UP000270620">
    <property type="component" value="Unassembled WGS sequence"/>
</dbReference>
<sequence>MNTKMNKFLIVPVIAMAALTSCKQDDKKDVAVVEEEAVPGINLEYMDKSVTPGEDFFRHVNGTWLDNNEIPSDRTRWGSFDELRKQTDEDALGILKAAMADDKDLNKIDVLPGSDQEKAVQLFQTIMDTTSRDEQGVKPLEPYLAKIDAIENIDDLEDFLIEMEPAGGAGFFGFGVGSHPKNSDLNAAYLGNGSLGLSRDYYVDEDADTKEKLEKYRKHIAKMLQYIGEDEATAQEKANSILAFETSMAKPRMTKEDRRDARKRFNPKSLEQLNAMTPTVDWEKYLTGIGVKEIDTVIVTDPGYFKALDEILKKGHVQDWKNYLDWTLLRRSAGLLSTEIDKANWEFYGRDLRGSKKQRDREERALNTINGTIGEALGKLYVDQKFPPEAKTKAKNMIDNIKIAFENRINNLDWMEPETKEKAIEKLKKMKVKIAYPDQWKDYSSLEISSVEDGGSYFDNMKNVSKWNFQEDLADLGQPVDKSEWLMAPQIVNAYFMPPYNEIVFPAAILQPPFYNYQADMAVNYGGIGAVIGHEISHCFDDSGSRYDADGNLNNWWTDEDLKEFTALGKQLSDQYSNVKALPDVNLNGEYTLGENIGDLGGVNAAYDGLQLYLKENGDPGKIDGYTPEQRFFMSWATVWRTKYTEDALRSQIKTNTHSPGMYRATMPLMNVDGFYKAFNVKETDSMYLAPEDRVKIW</sequence>
<dbReference type="PROSITE" id="PS51885">
    <property type="entry name" value="NEPRILYSIN"/>
    <property type="match status" value="1"/>
</dbReference>
<dbReference type="Pfam" id="PF01431">
    <property type="entry name" value="Peptidase_M13"/>
    <property type="match status" value="1"/>
</dbReference>
<dbReference type="Gene3D" id="1.10.1380.10">
    <property type="entry name" value="Neutral endopeptidase , domain2"/>
    <property type="match status" value="1"/>
</dbReference>
<dbReference type="PANTHER" id="PTHR11733">
    <property type="entry name" value="ZINC METALLOPROTEASE FAMILY M13 NEPRILYSIN-RELATED"/>
    <property type="match status" value="1"/>
</dbReference>
<name>A0A428K4M2_9FLAO</name>
<dbReference type="PROSITE" id="PS51257">
    <property type="entry name" value="PROKAR_LIPOPROTEIN"/>
    <property type="match status" value="1"/>
</dbReference>
<keyword evidence="3" id="KW-0645">Protease</keyword>
<dbReference type="SUPFAM" id="SSF55486">
    <property type="entry name" value="Metalloproteases ('zincins'), catalytic domain"/>
    <property type="match status" value="1"/>
</dbReference>
<evidence type="ECO:0000259" key="9">
    <source>
        <dbReference type="Pfam" id="PF05649"/>
    </source>
</evidence>
<gene>
    <name evidence="10" type="ORF">EJA19_00355</name>
</gene>
<evidence type="ECO:0000256" key="7">
    <source>
        <dbReference type="ARBA" id="ARBA00023049"/>
    </source>
</evidence>
<evidence type="ECO:0000256" key="5">
    <source>
        <dbReference type="ARBA" id="ARBA00022801"/>
    </source>
</evidence>
<protein>
    <submittedName>
        <fullName evidence="10">M13 family peptidase</fullName>
    </submittedName>
</protein>
<dbReference type="InterPro" id="IPR018497">
    <property type="entry name" value="Peptidase_M13_C"/>
</dbReference>
<proteinExistence type="inferred from homology"/>
<dbReference type="Pfam" id="PF05649">
    <property type="entry name" value="Peptidase_M13_N"/>
    <property type="match status" value="1"/>
</dbReference>
<organism evidence="10 11">
    <name type="scientific">Mangrovimonas spongiae</name>
    <dbReference type="NCBI Taxonomy" id="2494697"/>
    <lineage>
        <taxon>Bacteria</taxon>
        <taxon>Pseudomonadati</taxon>
        <taxon>Bacteroidota</taxon>
        <taxon>Flavobacteriia</taxon>
        <taxon>Flavobacteriales</taxon>
        <taxon>Flavobacteriaceae</taxon>
        <taxon>Mangrovimonas</taxon>
    </lineage>
</organism>
<keyword evidence="5" id="KW-0378">Hydrolase</keyword>
<keyword evidence="7" id="KW-0482">Metalloprotease</keyword>
<evidence type="ECO:0000256" key="6">
    <source>
        <dbReference type="ARBA" id="ARBA00022833"/>
    </source>
</evidence>
<evidence type="ECO:0000313" key="10">
    <source>
        <dbReference type="EMBL" id="RSK41359.1"/>
    </source>
</evidence>
<feature type="domain" description="Peptidase M13 C-terminal" evidence="8">
    <location>
        <begin position="493"/>
        <end position="695"/>
    </location>
</feature>
<dbReference type="InterPro" id="IPR000718">
    <property type="entry name" value="Peptidase_M13"/>
</dbReference>
<dbReference type="GO" id="GO:0016485">
    <property type="term" value="P:protein processing"/>
    <property type="evidence" value="ECO:0007669"/>
    <property type="project" value="TreeGrafter"/>
</dbReference>
<evidence type="ECO:0000256" key="1">
    <source>
        <dbReference type="ARBA" id="ARBA00001947"/>
    </source>
</evidence>
<keyword evidence="6" id="KW-0862">Zinc</keyword>
<accession>A0A428K4M2</accession>